<sequence>MERVESDHNPLFIKCGDSIRVKRPWRFQNIWLEDARFYEGLETWVKIPLRGYGRVFRWVMRLQDLKWQIKDWNKNVFGNINQLVEDSLGKIKALDLLEEARSLSEE</sequence>
<keyword evidence="2" id="KW-1185">Reference proteome</keyword>
<evidence type="ECO:0000313" key="2">
    <source>
        <dbReference type="Proteomes" id="UP001497516"/>
    </source>
</evidence>
<dbReference type="Proteomes" id="UP001497516">
    <property type="component" value="Chromosome 6"/>
</dbReference>
<organism evidence="1 2">
    <name type="scientific">Linum trigynum</name>
    <dbReference type="NCBI Taxonomy" id="586398"/>
    <lineage>
        <taxon>Eukaryota</taxon>
        <taxon>Viridiplantae</taxon>
        <taxon>Streptophyta</taxon>
        <taxon>Embryophyta</taxon>
        <taxon>Tracheophyta</taxon>
        <taxon>Spermatophyta</taxon>
        <taxon>Magnoliopsida</taxon>
        <taxon>eudicotyledons</taxon>
        <taxon>Gunneridae</taxon>
        <taxon>Pentapetalae</taxon>
        <taxon>rosids</taxon>
        <taxon>fabids</taxon>
        <taxon>Malpighiales</taxon>
        <taxon>Linaceae</taxon>
        <taxon>Linum</taxon>
    </lineage>
</organism>
<dbReference type="AlphaFoldDB" id="A0AAV2FB45"/>
<proteinExistence type="predicted"/>
<name>A0AAV2FB45_9ROSI</name>
<gene>
    <name evidence="1" type="ORF">LTRI10_LOCUS35629</name>
</gene>
<dbReference type="EMBL" id="OZ034819">
    <property type="protein sequence ID" value="CAL1395177.1"/>
    <property type="molecule type" value="Genomic_DNA"/>
</dbReference>
<evidence type="ECO:0000313" key="1">
    <source>
        <dbReference type="EMBL" id="CAL1395177.1"/>
    </source>
</evidence>
<reference evidence="1 2" key="1">
    <citation type="submission" date="2024-04" db="EMBL/GenBank/DDBJ databases">
        <authorList>
            <person name="Fracassetti M."/>
        </authorList>
    </citation>
    <scope>NUCLEOTIDE SEQUENCE [LARGE SCALE GENOMIC DNA]</scope>
</reference>
<protein>
    <recommendedName>
        <fullName evidence="3">Reverse transcriptase</fullName>
    </recommendedName>
</protein>
<accession>A0AAV2FB45</accession>
<evidence type="ECO:0008006" key="3">
    <source>
        <dbReference type="Google" id="ProtNLM"/>
    </source>
</evidence>